<feature type="compositionally biased region" description="Acidic residues" evidence="1">
    <location>
        <begin position="115"/>
        <end position="132"/>
    </location>
</feature>
<dbReference type="Proteomes" id="UP000269721">
    <property type="component" value="Unassembled WGS sequence"/>
</dbReference>
<dbReference type="AlphaFoldDB" id="A0A4P9WRN4"/>
<organism evidence="3 4">
    <name type="scientific">Blyttiomyces helicus</name>
    <dbReference type="NCBI Taxonomy" id="388810"/>
    <lineage>
        <taxon>Eukaryota</taxon>
        <taxon>Fungi</taxon>
        <taxon>Fungi incertae sedis</taxon>
        <taxon>Chytridiomycota</taxon>
        <taxon>Chytridiomycota incertae sedis</taxon>
        <taxon>Chytridiomycetes</taxon>
        <taxon>Chytridiomycetes incertae sedis</taxon>
        <taxon>Blyttiomyces</taxon>
    </lineage>
</organism>
<dbReference type="InterPro" id="IPR014876">
    <property type="entry name" value="DEK_C"/>
</dbReference>
<dbReference type="PROSITE" id="PS51998">
    <property type="entry name" value="DEK_C"/>
    <property type="match status" value="1"/>
</dbReference>
<gene>
    <name evidence="3" type="ORF">BDK51DRAFT_28761</name>
</gene>
<proteinExistence type="predicted"/>
<feature type="compositionally biased region" description="Acidic residues" evidence="1">
    <location>
        <begin position="150"/>
        <end position="160"/>
    </location>
</feature>
<keyword evidence="4" id="KW-1185">Reference proteome</keyword>
<dbReference type="OrthoDB" id="552755at2759"/>
<evidence type="ECO:0000256" key="1">
    <source>
        <dbReference type="SAM" id="MobiDB-lite"/>
    </source>
</evidence>
<protein>
    <recommendedName>
        <fullName evidence="2">DEK-C domain-containing protein</fullName>
    </recommendedName>
</protein>
<dbReference type="PANTHER" id="PTHR15410">
    <property type="entry name" value="HIRA-INTERACTING PROTEIN 3"/>
    <property type="match status" value="1"/>
</dbReference>
<feature type="compositionally biased region" description="Polar residues" evidence="1">
    <location>
        <begin position="69"/>
        <end position="78"/>
    </location>
</feature>
<feature type="region of interest" description="Disordered" evidence="1">
    <location>
        <begin position="63"/>
        <end position="184"/>
    </location>
</feature>
<dbReference type="GO" id="GO:0005634">
    <property type="term" value="C:nucleus"/>
    <property type="evidence" value="ECO:0007669"/>
    <property type="project" value="TreeGrafter"/>
</dbReference>
<reference evidence="4" key="1">
    <citation type="journal article" date="2018" name="Nat. Microbiol.">
        <title>Leveraging single-cell genomics to expand the fungal tree of life.</title>
        <authorList>
            <person name="Ahrendt S.R."/>
            <person name="Quandt C.A."/>
            <person name="Ciobanu D."/>
            <person name="Clum A."/>
            <person name="Salamov A."/>
            <person name="Andreopoulos B."/>
            <person name="Cheng J.F."/>
            <person name="Woyke T."/>
            <person name="Pelin A."/>
            <person name="Henrissat B."/>
            <person name="Reynolds N.K."/>
            <person name="Benny G.L."/>
            <person name="Smith M.E."/>
            <person name="James T.Y."/>
            <person name="Grigoriev I.V."/>
        </authorList>
    </citation>
    <scope>NUCLEOTIDE SEQUENCE [LARGE SCALE GENOMIC DNA]</scope>
</reference>
<dbReference type="InterPro" id="IPR037647">
    <property type="entry name" value="HIRIP3"/>
</dbReference>
<evidence type="ECO:0000259" key="2">
    <source>
        <dbReference type="PROSITE" id="PS51998"/>
    </source>
</evidence>
<evidence type="ECO:0000313" key="4">
    <source>
        <dbReference type="Proteomes" id="UP000269721"/>
    </source>
</evidence>
<accession>A0A4P9WRN4</accession>
<evidence type="ECO:0000313" key="3">
    <source>
        <dbReference type="EMBL" id="RKO93950.1"/>
    </source>
</evidence>
<dbReference type="PANTHER" id="PTHR15410:SF2">
    <property type="entry name" value="HIRA-INTERACTING PROTEIN 3"/>
    <property type="match status" value="1"/>
</dbReference>
<dbReference type="Pfam" id="PF08766">
    <property type="entry name" value="DEK_C"/>
    <property type="match status" value="1"/>
</dbReference>
<sequence length="269" mass="30194">MSDLEDKITTEVRNELAIASIETLTEKALRRKVEQTLGLDLKALDQPPFKAQIAALVLDFLTARDSPSKEPQSVISRDSPSKEPQPEPVQEADDQENDLTLAIPRRRKRVSAMVDSDEEEEEEEEEAQEGEVAEARPVSKKGAGKHDASNVEEEVAAEDADAPRSPPKKKVAKKPAQDIPISEAHRKKIESLQVYIRACGVRKVWSKEFAGMSGLQRIQRCKEILVELGVDARPTLEKCKKIKLKREFQEEVGRQEIKDKGRRRADGKV</sequence>
<feature type="domain" description="DEK-C" evidence="2">
    <location>
        <begin position="2"/>
        <end position="62"/>
    </location>
</feature>
<name>A0A4P9WRN4_9FUNG</name>
<dbReference type="EMBL" id="KZ994060">
    <property type="protein sequence ID" value="RKO93950.1"/>
    <property type="molecule type" value="Genomic_DNA"/>
</dbReference>